<keyword evidence="5" id="KW-1185">Reference proteome</keyword>
<dbReference type="SMART" id="SM00411">
    <property type="entry name" value="BHL"/>
    <property type="match status" value="1"/>
</dbReference>
<dbReference type="InterPro" id="IPR000119">
    <property type="entry name" value="Hist_DNA-bd"/>
</dbReference>
<evidence type="ECO:0000256" key="3">
    <source>
        <dbReference type="RuleBase" id="RU003939"/>
    </source>
</evidence>
<keyword evidence="4" id="KW-0547">Nucleotide-binding</keyword>
<sequence length="120" mass="13143">MKKKPTRITEPLNTTKLIETVAADLGIPPAQVHETVMTVFDVITRAAASGHKVAVTNFGTWLPYRRKARKARNPQTGETFKAASYQAVRFRVSPTLADAVRRRLSASASIRKLPKGSGGR</sequence>
<keyword evidence="4" id="KW-0067">ATP-binding</keyword>
<evidence type="ECO:0000256" key="1">
    <source>
        <dbReference type="ARBA" id="ARBA00023067"/>
    </source>
</evidence>
<evidence type="ECO:0000256" key="2">
    <source>
        <dbReference type="ARBA" id="ARBA00023125"/>
    </source>
</evidence>
<organism evidence="4 5">
    <name type="scientific">Streptomyces bullii</name>
    <dbReference type="NCBI Taxonomy" id="349910"/>
    <lineage>
        <taxon>Bacteria</taxon>
        <taxon>Bacillati</taxon>
        <taxon>Actinomycetota</taxon>
        <taxon>Actinomycetes</taxon>
        <taxon>Kitasatosporales</taxon>
        <taxon>Streptomycetaceae</taxon>
        <taxon>Streptomyces</taxon>
    </lineage>
</organism>
<evidence type="ECO:0000313" key="4">
    <source>
        <dbReference type="EMBL" id="MFC5635888.1"/>
    </source>
</evidence>
<dbReference type="GO" id="GO:0005524">
    <property type="term" value="F:ATP binding"/>
    <property type="evidence" value="ECO:0007669"/>
    <property type="project" value="UniProtKB-KW"/>
</dbReference>
<dbReference type="Proteomes" id="UP001596154">
    <property type="component" value="Unassembled WGS sequence"/>
</dbReference>
<gene>
    <name evidence="4" type="ORF">ACFPZJ_19235</name>
</gene>
<dbReference type="Gene3D" id="4.10.520.10">
    <property type="entry name" value="IHF-like DNA-binding proteins"/>
    <property type="match status" value="1"/>
</dbReference>
<evidence type="ECO:0000313" key="5">
    <source>
        <dbReference type="Proteomes" id="UP001596154"/>
    </source>
</evidence>
<proteinExistence type="inferred from homology"/>
<comment type="similarity">
    <text evidence="3">Belongs to the bacterial histone-like protein family.</text>
</comment>
<dbReference type="Pfam" id="PF00216">
    <property type="entry name" value="Bac_DNA_binding"/>
    <property type="match status" value="1"/>
</dbReference>
<dbReference type="SUPFAM" id="SSF47729">
    <property type="entry name" value="IHF-like DNA-binding proteins"/>
    <property type="match status" value="1"/>
</dbReference>
<dbReference type="PANTHER" id="PTHR33175:SF3">
    <property type="entry name" value="DNA-BINDING PROTEIN HU-BETA"/>
    <property type="match status" value="1"/>
</dbReference>
<dbReference type="RefSeq" id="WP_381022857.1">
    <property type="nucleotide sequence ID" value="NZ_JBHSNY010000006.1"/>
</dbReference>
<protein>
    <submittedName>
        <fullName evidence="4">HU family DNA-binding protein</fullName>
    </submittedName>
</protein>
<name>A0ABW0US71_9ACTN</name>
<accession>A0ABW0US71</accession>
<comment type="caution">
    <text evidence="4">The sequence shown here is derived from an EMBL/GenBank/DDBJ whole genome shotgun (WGS) entry which is preliminary data.</text>
</comment>
<keyword evidence="2 4" id="KW-0238">DNA-binding</keyword>
<keyword evidence="1" id="KW-0226">DNA condensation</keyword>
<reference evidence="5" key="1">
    <citation type="journal article" date="2019" name="Int. J. Syst. Evol. Microbiol.">
        <title>The Global Catalogue of Microorganisms (GCM) 10K type strain sequencing project: providing services to taxonomists for standard genome sequencing and annotation.</title>
        <authorList>
            <consortium name="The Broad Institute Genomics Platform"/>
            <consortium name="The Broad Institute Genome Sequencing Center for Infectious Disease"/>
            <person name="Wu L."/>
            <person name="Ma J."/>
        </authorList>
    </citation>
    <scope>NUCLEOTIDE SEQUENCE [LARGE SCALE GENOMIC DNA]</scope>
    <source>
        <strain evidence="5">CGMCC 4.7248</strain>
    </source>
</reference>
<dbReference type="EMBL" id="JBHSNY010000006">
    <property type="protein sequence ID" value="MFC5635888.1"/>
    <property type="molecule type" value="Genomic_DNA"/>
</dbReference>
<dbReference type="GO" id="GO:0003677">
    <property type="term" value="F:DNA binding"/>
    <property type="evidence" value="ECO:0007669"/>
    <property type="project" value="UniProtKB-KW"/>
</dbReference>
<dbReference type="InterPro" id="IPR010992">
    <property type="entry name" value="IHF-like_DNA-bd_dom_sf"/>
</dbReference>
<dbReference type="PANTHER" id="PTHR33175">
    <property type="entry name" value="DNA-BINDING PROTEIN HU"/>
    <property type="match status" value="1"/>
</dbReference>